<gene>
    <name evidence="2" type="ORF">Syn7803US37_157</name>
    <name evidence="3" type="ORF">Syn7803US3_153</name>
</gene>
<feature type="compositionally biased region" description="Acidic residues" evidence="1">
    <location>
        <begin position="226"/>
        <end position="243"/>
    </location>
</feature>
<name>A0A0E3FPA7_9CAUD</name>
<dbReference type="Proteomes" id="UP000185313">
    <property type="component" value="Segment"/>
</dbReference>
<proteinExistence type="predicted"/>
<dbReference type="EMBL" id="KJ019097">
    <property type="protein sequence ID" value="AIX30634.1"/>
    <property type="molecule type" value="Genomic_DNA"/>
</dbReference>
<evidence type="ECO:0000313" key="4">
    <source>
        <dbReference type="Proteomes" id="UP000185311"/>
    </source>
</evidence>
<sequence length="714" mass="81025">MINLEVKGQLAKLLATEDLIVEHRNVDTAMFNVDTRVLTLPRWEKASNTVFDLLISHEVGHALFTPNEDWTSKVSCPKMFVNVTEDARIESLMKRRFGGLPKTFYNGYKELYNEDFFGIGDEDPSGMQIADRVNLHFKVGNFIKIPFTKEEQVVVDQIASAKTFKDALESAEALYALHKIEKEEKEKEVVAPISGDDGGGESDQEDTDGEEETIQTETDSGVEGGDNTDDEPGDSESNTEDTVDSSGGGDQSDIDDDIVKTMENVEDKLKDLTNPNLSGEPIYLTHPKIDLDKVVISNETVHERIARHWNIRLSLLKTEDESKLKEVEYFIHRDYGRHEESFRKFRKDIQPEVNYMVKEFECKKSADAYSRATVSKTGVLDCTKLHTYKYNEDLFRKVTTLPEGKNHGLIFVLDWSGSMCEVLSNTVKQLLSLVMFCDKVGIPFDVYTFTNDYNKYDPYAPRELGEVNTFDLGGNFNMVNILTSKVNRKTLTKQMERIYMIAEMFTYGNYGCVPDCMCLSGTPLNEAILTLHAILPKFQSENNVQKTHTIILTDGEAGGSRCVKENNQEGGRGKYVSRFVGNHTYLRNRKTGVTRKIETFGVTKDLLEDLRETFPHSTFTGFRILEIGGSWFVRQAVGYDQQKLTEWKKNKSICLENQGYNKYFVIQSNKLKYDTEFDVDEGATKAKIKSSFAKSLKGKKNNKRILGDFIGMIA</sequence>
<protein>
    <submittedName>
        <fullName evidence="2">Peptidase</fullName>
    </submittedName>
</protein>
<feature type="region of interest" description="Disordered" evidence="1">
    <location>
        <begin position="185"/>
        <end position="256"/>
    </location>
</feature>
<accession>A0A0E3FPA7</accession>
<dbReference type="Proteomes" id="UP000185311">
    <property type="component" value="Segment"/>
</dbReference>
<evidence type="ECO:0000256" key="1">
    <source>
        <dbReference type="SAM" id="MobiDB-lite"/>
    </source>
</evidence>
<evidence type="ECO:0000313" key="5">
    <source>
        <dbReference type="Proteomes" id="UP000185313"/>
    </source>
</evidence>
<evidence type="ECO:0000313" key="2">
    <source>
        <dbReference type="EMBL" id="AIX30634.1"/>
    </source>
</evidence>
<dbReference type="SUPFAM" id="SSF53300">
    <property type="entry name" value="vWA-like"/>
    <property type="match status" value="1"/>
</dbReference>
<organism evidence="2 5">
    <name type="scientific">Synechococcus phage ACG-2014f</name>
    <dbReference type="NCBI Taxonomy" id="1493511"/>
    <lineage>
        <taxon>Viruses</taxon>
        <taxon>Duplodnaviria</taxon>
        <taxon>Heunggongvirae</taxon>
        <taxon>Uroviricota</taxon>
        <taxon>Caudoviricetes</taxon>
        <taxon>Pantevenvirales</taxon>
        <taxon>Kyanoviridae</taxon>
        <taxon>Atlauavirus</taxon>
        <taxon>Atlauavirus tusconc8</taxon>
    </lineage>
</organism>
<evidence type="ECO:0000313" key="3">
    <source>
        <dbReference type="EMBL" id="AIX31210.1"/>
    </source>
</evidence>
<dbReference type="InterPro" id="IPR036465">
    <property type="entry name" value="vWFA_dom_sf"/>
</dbReference>
<feature type="compositionally biased region" description="Acidic residues" evidence="1">
    <location>
        <begin position="198"/>
        <end position="214"/>
    </location>
</feature>
<dbReference type="EMBL" id="KJ019099">
    <property type="protein sequence ID" value="AIX31210.1"/>
    <property type="molecule type" value="Genomic_DNA"/>
</dbReference>
<reference evidence="4 5" key="1">
    <citation type="submission" date="2013-12" db="EMBL/GenBank/DDBJ databases">
        <title>Ecological redundancy of diverse viral populations within a natural community.</title>
        <authorList>
            <person name="Gregory A.C."/>
            <person name="LaButti K."/>
            <person name="Copeland A."/>
            <person name="Woyke T."/>
            <person name="Sullivan M.B."/>
        </authorList>
    </citation>
    <scope>NUCLEOTIDE SEQUENCE [LARGE SCALE GENOMIC DNA]</scope>
    <source>
        <strain evidence="3">Syn7803US3</strain>
        <strain evidence="2">Syn7803US37</strain>
    </source>
</reference>